<dbReference type="InterPro" id="IPR036390">
    <property type="entry name" value="WH_DNA-bd_sf"/>
</dbReference>
<comment type="caution">
    <text evidence="6">The sequence shown here is derived from an EMBL/GenBank/DDBJ whole genome shotgun (WGS) entry which is preliminary data.</text>
</comment>
<dbReference type="GO" id="GO:0003700">
    <property type="term" value="F:DNA-binding transcription factor activity"/>
    <property type="evidence" value="ECO:0007669"/>
    <property type="project" value="InterPro"/>
</dbReference>
<dbReference type="InterPro" id="IPR011991">
    <property type="entry name" value="ArsR-like_HTH"/>
</dbReference>
<keyword evidence="1" id="KW-0805">Transcription regulation</keyword>
<name>A0A5B0EBJ1_9MICC</name>
<dbReference type="CDD" id="cd00090">
    <property type="entry name" value="HTH_ARSR"/>
    <property type="match status" value="1"/>
</dbReference>
<dbReference type="GO" id="GO:0006950">
    <property type="term" value="P:response to stress"/>
    <property type="evidence" value="ECO:0007669"/>
    <property type="project" value="TreeGrafter"/>
</dbReference>
<dbReference type="PRINTS" id="PR00598">
    <property type="entry name" value="HTHMARR"/>
</dbReference>
<keyword evidence="2" id="KW-0238">DNA-binding</keyword>
<evidence type="ECO:0000256" key="1">
    <source>
        <dbReference type="ARBA" id="ARBA00023015"/>
    </source>
</evidence>
<evidence type="ECO:0000313" key="7">
    <source>
        <dbReference type="Proteomes" id="UP000323856"/>
    </source>
</evidence>
<dbReference type="GO" id="GO:0003677">
    <property type="term" value="F:DNA binding"/>
    <property type="evidence" value="ECO:0007669"/>
    <property type="project" value="UniProtKB-KW"/>
</dbReference>
<dbReference type="OrthoDB" id="8966183at2"/>
<evidence type="ECO:0000256" key="4">
    <source>
        <dbReference type="SAM" id="MobiDB-lite"/>
    </source>
</evidence>
<sequence>MYGLRIVPMMRSIVWRGSTPAIVPAGTARVNPSGPRTSGGFGRCPPSRKASFRSDPNQSGMPRHQGTAPRAQPQPDPQHDATVIYATTKYAMEQFATKMIPMTSPFSDPLPDRGPAAEKAILDPLIEDVEKEFSTMVIMARQAIRKRAAAVHPELQPLGYKVLSLLVREHARQQIILAEELQVDKATMSRMIKWLEAKGLVTRQPDPADGRAMLVSITDAARAGVVESSAASRQLLRNRLNSWEPEEIKRFADLLSKLNANDASRRQG</sequence>
<dbReference type="SMART" id="SM00347">
    <property type="entry name" value="HTH_MARR"/>
    <property type="match status" value="1"/>
</dbReference>
<dbReference type="PANTHER" id="PTHR33164">
    <property type="entry name" value="TRANSCRIPTIONAL REGULATOR, MARR FAMILY"/>
    <property type="match status" value="1"/>
</dbReference>
<dbReference type="InterPro" id="IPR036388">
    <property type="entry name" value="WH-like_DNA-bd_sf"/>
</dbReference>
<dbReference type="Proteomes" id="UP000323856">
    <property type="component" value="Unassembled WGS sequence"/>
</dbReference>
<feature type="domain" description="HTH marR-type" evidence="5">
    <location>
        <begin position="130"/>
        <end position="260"/>
    </location>
</feature>
<organism evidence="6 7">
    <name type="scientific">Paeniglutamicibacter gangotriensis</name>
    <dbReference type="NCBI Taxonomy" id="254787"/>
    <lineage>
        <taxon>Bacteria</taxon>
        <taxon>Bacillati</taxon>
        <taxon>Actinomycetota</taxon>
        <taxon>Actinomycetes</taxon>
        <taxon>Micrococcales</taxon>
        <taxon>Micrococcaceae</taxon>
        <taxon>Paeniglutamicibacter</taxon>
    </lineage>
</organism>
<proteinExistence type="predicted"/>
<keyword evidence="3" id="KW-0804">Transcription</keyword>
<dbReference type="Pfam" id="PF01047">
    <property type="entry name" value="MarR"/>
    <property type="match status" value="1"/>
</dbReference>
<evidence type="ECO:0000256" key="3">
    <source>
        <dbReference type="ARBA" id="ARBA00023163"/>
    </source>
</evidence>
<dbReference type="Gene3D" id="1.10.10.10">
    <property type="entry name" value="Winged helix-like DNA-binding domain superfamily/Winged helix DNA-binding domain"/>
    <property type="match status" value="1"/>
</dbReference>
<dbReference type="SUPFAM" id="SSF46785">
    <property type="entry name" value="Winged helix' DNA-binding domain"/>
    <property type="match status" value="1"/>
</dbReference>
<dbReference type="InterPro" id="IPR039422">
    <property type="entry name" value="MarR/SlyA-like"/>
</dbReference>
<dbReference type="InterPro" id="IPR000835">
    <property type="entry name" value="HTH_MarR-typ"/>
</dbReference>
<dbReference type="PANTHER" id="PTHR33164:SF57">
    <property type="entry name" value="MARR-FAMILY TRANSCRIPTIONAL REGULATOR"/>
    <property type="match status" value="1"/>
</dbReference>
<dbReference type="InterPro" id="IPR023187">
    <property type="entry name" value="Tscrpt_reg_MarR-type_CS"/>
</dbReference>
<gene>
    <name evidence="6" type="ORF">FQ154_11975</name>
</gene>
<evidence type="ECO:0000259" key="5">
    <source>
        <dbReference type="PROSITE" id="PS50995"/>
    </source>
</evidence>
<dbReference type="PROSITE" id="PS50995">
    <property type="entry name" value="HTH_MARR_2"/>
    <property type="match status" value="1"/>
</dbReference>
<reference evidence="6 7" key="1">
    <citation type="submission" date="2019-07" db="EMBL/GenBank/DDBJ databases">
        <title>Analysis of the biochemical properties, biological activity and biotechnological potential of siderophores and biosurfactants produced by Antarctic psychrotolerant bacteria.</title>
        <authorList>
            <person name="Styczynski M."/>
            <person name="Krucon T."/>
            <person name="Decewicz P."/>
            <person name="Dziewit L."/>
        </authorList>
    </citation>
    <scope>NUCLEOTIDE SEQUENCE [LARGE SCALE GENOMIC DNA]</scope>
    <source>
        <strain evidence="6 7">ANT_H27</strain>
    </source>
</reference>
<dbReference type="PROSITE" id="PS01117">
    <property type="entry name" value="HTH_MARR_1"/>
    <property type="match status" value="1"/>
</dbReference>
<accession>A0A5B0EBJ1</accession>
<protein>
    <submittedName>
        <fullName evidence="6">MarR family transcriptional regulator</fullName>
    </submittedName>
</protein>
<feature type="region of interest" description="Disordered" evidence="4">
    <location>
        <begin position="23"/>
        <end position="78"/>
    </location>
</feature>
<dbReference type="EMBL" id="VOBL01000012">
    <property type="protein sequence ID" value="KAA0976026.1"/>
    <property type="molecule type" value="Genomic_DNA"/>
</dbReference>
<evidence type="ECO:0000256" key="2">
    <source>
        <dbReference type="ARBA" id="ARBA00023125"/>
    </source>
</evidence>
<dbReference type="AlphaFoldDB" id="A0A5B0EBJ1"/>
<evidence type="ECO:0000313" key="6">
    <source>
        <dbReference type="EMBL" id="KAA0976026.1"/>
    </source>
</evidence>